<dbReference type="KEGG" id="dpx:DAPPUDRAFT_97953"/>
<keyword evidence="1" id="KW-1133">Transmembrane helix</keyword>
<dbReference type="EMBL" id="GL732530">
    <property type="protein sequence ID" value="EFX86408.1"/>
    <property type="molecule type" value="Genomic_DNA"/>
</dbReference>
<evidence type="ECO:0000256" key="1">
    <source>
        <dbReference type="SAM" id="Phobius"/>
    </source>
</evidence>
<accession>E9G316</accession>
<feature type="transmembrane region" description="Helical" evidence="1">
    <location>
        <begin position="139"/>
        <end position="158"/>
    </location>
</feature>
<reference evidence="2 3" key="1">
    <citation type="journal article" date="2011" name="Science">
        <title>The ecoresponsive genome of Daphnia pulex.</title>
        <authorList>
            <person name="Colbourne J.K."/>
            <person name="Pfrender M.E."/>
            <person name="Gilbert D."/>
            <person name="Thomas W.K."/>
            <person name="Tucker A."/>
            <person name="Oakley T.H."/>
            <person name="Tokishita S."/>
            <person name="Aerts A."/>
            <person name="Arnold G.J."/>
            <person name="Basu M.K."/>
            <person name="Bauer D.J."/>
            <person name="Caceres C.E."/>
            <person name="Carmel L."/>
            <person name="Casola C."/>
            <person name="Choi J.H."/>
            <person name="Detter J.C."/>
            <person name="Dong Q."/>
            <person name="Dusheyko S."/>
            <person name="Eads B.D."/>
            <person name="Frohlich T."/>
            <person name="Geiler-Samerotte K.A."/>
            <person name="Gerlach D."/>
            <person name="Hatcher P."/>
            <person name="Jogdeo S."/>
            <person name="Krijgsveld J."/>
            <person name="Kriventseva E.V."/>
            <person name="Kultz D."/>
            <person name="Laforsch C."/>
            <person name="Lindquist E."/>
            <person name="Lopez J."/>
            <person name="Manak J.R."/>
            <person name="Muller J."/>
            <person name="Pangilinan J."/>
            <person name="Patwardhan R.P."/>
            <person name="Pitluck S."/>
            <person name="Pritham E.J."/>
            <person name="Rechtsteiner A."/>
            <person name="Rho M."/>
            <person name="Rogozin I.B."/>
            <person name="Sakarya O."/>
            <person name="Salamov A."/>
            <person name="Schaack S."/>
            <person name="Shapiro H."/>
            <person name="Shiga Y."/>
            <person name="Skalitzky C."/>
            <person name="Smith Z."/>
            <person name="Souvorov A."/>
            <person name="Sung W."/>
            <person name="Tang Z."/>
            <person name="Tsuchiya D."/>
            <person name="Tu H."/>
            <person name="Vos H."/>
            <person name="Wang M."/>
            <person name="Wolf Y.I."/>
            <person name="Yamagata H."/>
            <person name="Yamada T."/>
            <person name="Ye Y."/>
            <person name="Shaw J.R."/>
            <person name="Andrews J."/>
            <person name="Crease T.J."/>
            <person name="Tang H."/>
            <person name="Lucas S.M."/>
            <person name="Robertson H.M."/>
            <person name="Bork P."/>
            <person name="Koonin E.V."/>
            <person name="Zdobnov E.M."/>
            <person name="Grigoriev I.V."/>
            <person name="Lynch M."/>
            <person name="Boore J.L."/>
        </authorList>
    </citation>
    <scope>NUCLEOTIDE SEQUENCE [LARGE SCALE GENOMIC DNA]</scope>
</reference>
<dbReference type="HOGENOM" id="CLU_1373493_0_0_1"/>
<name>E9G316_DAPPU</name>
<evidence type="ECO:0000313" key="2">
    <source>
        <dbReference type="EMBL" id="EFX86408.1"/>
    </source>
</evidence>
<evidence type="ECO:0000313" key="3">
    <source>
        <dbReference type="Proteomes" id="UP000000305"/>
    </source>
</evidence>
<gene>
    <name evidence="2" type="ORF">DAPPUDRAFT_97953</name>
</gene>
<dbReference type="InParanoid" id="E9G316"/>
<organism evidence="2 3">
    <name type="scientific">Daphnia pulex</name>
    <name type="common">Water flea</name>
    <dbReference type="NCBI Taxonomy" id="6669"/>
    <lineage>
        <taxon>Eukaryota</taxon>
        <taxon>Metazoa</taxon>
        <taxon>Ecdysozoa</taxon>
        <taxon>Arthropoda</taxon>
        <taxon>Crustacea</taxon>
        <taxon>Branchiopoda</taxon>
        <taxon>Diplostraca</taxon>
        <taxon>Cladocera</taxon>
        <taxon>Anomopoda</taxon>
        <taxon>Daphniidae</taxon>
        <taxon>Daphnia</taxon>
    </lineage>
</organism>
<keyword evidence="1" id="KW-0812">Transmembrane</keyword>
<proteinExistence type="predicted"/>
<dbReference type="Proteomes" id="UP000000305">
    <property type="component" value="Unassembled WGS sequence"/>
</dbReference>
<keyword evidence="3" id="KW-1185">Reference proteome</keyword>
<dbReference type="AlphaFoldDB" id="E9G316"/>
<protein>
    <submittedName>
        <fullName evidence="2">Uncharacterized protein</fullName>
    </submittedName>
</protein>
<keyword evidence="1" id="KW-0472">Membrane</keyword>
<sequence>MARDTVYTIPSLANSNFSQGFHGFHARLQTYLHSDVSETVPHRRQRERDSGTLYTIKQLELTYVPFADSDTGYKRTGGGRDEWTVEIRITVLQMTFRWFQSRHRIFIVPQASFSCSKKRKDHSSIASDKYGRHKRNSRFINLLSSVRLCFGGVLIPIWNAAKDAISKSMLLVLRSSNIARGLIGQKRMVLHVYTCDRAP</sequence>